<dbReference type="InterPro" id="IPR027417">
    <property type="entry name" value="P-loop_NTPase"/>
</dbReference>
<dbReference type="Pfam" id="PF00158">
    <property type="entry name" value="Sigma54_activat"/>
    <property type="match status" value="1"/>
</dbReference>
<dbReference type="GO" id="GO:0005524">
    <property type="term" value="F:ATP binding"/>
    <property type="evidence" value="ECO:0007669"/>
    <property type="project" value="UniProtKB-KW"/>
</dbReference>
<dbReference type="GO" id="GO:0043565">
    <property type="term" value="F:sequence-specific DNA binding"/>
    <property type="evidence" value="ECO:0007669"/>
    <property type="project" value="InterPro"/>
</dbReference>
<dbReference type="Gene3D" id="1.10.10.60">
    <property type="entry name" value="Homeodomain-like"/>
    <property type="match status" value="1"/>
</dbReference>
<evidence type="ECO:0000259" key="6">
    <source>
        <dbReference type="PROSITE" id="PS50045"/>
    </source>
</evidence>
<evidence type="ECO:0000256" key="1">
    <source>
        <dbReference type="ARBA" id="ARBA00022741"/>
    </source>
</evidence>
<dbReference type="InterPro" id="IPR002197">
    <property type="entry name" value="HTH_Fis"/>
</dbReference>
<evidence type="ECO:0000256" key="5">
    <source>
        <dbReference type="ARBA" id="ARBA00023163"/>
    </source>
</evidence>
<name>A0A1N6P6V8_9SPIO</name>
<evidence type="ECO:0000313" key="8">
    <source>
        <dbReference type="Proteomes" id="UP000186400"/>
    </source>
</evidence>
<dbReference type="InterPro" id="IPR003593">
    <property type="entry name" value="AAA+_ATPase"/>
</dbReference>
<dbReference type="SUPFAM" id="SSF52540">
    <property type="entry name" value="P-loop containing nucleoside triphosphate hydrolases"/>
    <property type="match status" value="1"/>
</dbReference>
<dbReference type="SUPFAM" id="SSF46689">
    <property type="entry name" value="Homeodomain-like"/>
    <property type="match status" value="1"/>
</dbReference>
<dbReference type="EMBL" id="FTMS01000002">
    <property type="protein sequence ID" value="SIQ00013.1"/>
    <property type="molecule type" value="Genomic_DNA"/>
</dbReference>
<feature type="domain" description="Sigma-54 factor interaction" evidence="6">
    <location>
        <begin position="195"/>
        <end position="424"/>
    </location>
</feature>
<dbReference type="PROSITE" id="PS50045">
    <property type="entry name" value="SIGMA54_INTERACT_4"/>
    <property type="match status" value="1"/>
</dbReference>
<dbReference type="Pfam" id="PF02954">
    <property type="entry name" value="HTH_8"/>
    <property type="match status" value="1"/>
</dbReference>
<keyword evidence="2" id="KW-0067">ATP-binding</keyword>
<evidence type="ECO:0000313" key="7">
    <source>
        <dbReference type="EMBL" id="SIQ00013.1"/>
    </source>
</evidence>
<reference evidence="7 8" key="1">
    <citation type="submission" date="2017-01" db="EMBL/GenBank/DDBJ databases">
        <authorList>
            <person name="Mah S.A."/>
            <person name="Swanson W.J."/>
            <person name="Moy G.W."/>
            <person name="Vacquier V.D."/>
        </authorList>
    </citation>
    <scope>NUCLEOTIDE SEQUENCE [LARGE SCALE GENOMIC DNA]</scope>
    <source>
        <strain evidence="7 8">ASpG1</strain>
    </source>
</reference>
<dbReference type="Pfam" id="PF25601">
    <property type="entry name" value="AAA_lid_14"/>
    <property type="match status" value="1"/>
</dbReference>
<dbReference type="SUPFAM" id="SSF55781">
    <property type="entry name" value="GAF domain-like"/>
    <property type="match status" value="1"/>
</dbReference>
<dbReference type="Gene3D" id="3.30.450.40">
    <property type="match status" value="1"/>
</dbReference>
<dbReference type="PROSITE" id="PS00675">
    <property type="entry name" value="SIGMA54_INTERACT_1"/>
    <property type="match status" value="1"/>
</dbReference>
<keyword evidence="3" id="KW-0805">Transcription regulation</keyword>
<protein>
    <submittedName>
        <fullName evidence="7">Nif-specific regulatory protein</fullName>
    </submittedName>
</protein>
<dbReference type="PROSITE" id="PS00676">
    <property type="entry name" value="SIGMA54_INTERACT_2"/>
    <property type="match status" value="1"/>
</dbReference>
<accession>A0A1N6P6V8</accession>
<keyword evidence="4" id="KW-0238">DNA-binding</keyword>
<evidence type="ECO:0000256" key="2">
    <source>
        <dbReference type="ARBA" id="ARBA00022840"/>
    </source>
</evidence>
<dbReference type="InterPro" id="IPR058031">
    <property type="entry name" value="AAA_lid_NorR"/>
</dbReference>
<sequence>MKLAQVDLERFQTLIEINALINSDFSDLRAVLKRIVESATRLTEGEASSLLLVNSQNNRLYFEVALGSKGAQVQKFSLEIGEGIAGWVAQHNRSLIVNDTGDDPRHRRDIAQQIGYTTNSILAVPMRIKDQCVGVIEILNKKGNKLFDQDDLEWLEIFANQAAMAVQNARTFQKVRDQVDVLRDQVNTDQGYHTLVWKSPEMDEQLSLVDRIAPTDSTVLILGESGVGKELIAEQIHLRSQRAQQPFIRVNCAALPPTLLESELFGHVKGAFTDAVSDRRGRFEVADKGTIFLDEIGDLPLLLQAKMLRVIQEKTFEPLGSSESITVNVRIITATNKKIEQLVESGEFRSDLYYRLNVLPLTIPPLRQRREDIIELAYFFLRRFVLETNKRISGFTDEALEALISYDWPGNVRELENAVERAVVICQQETIYPDDLLLRGHDTAEPSRYQGKGLKTGLTLFKKQFIRAALERNSWNHTATAQELGIQRSYLSKLVKDLDLKRKN</sequence>
<dbReference type="OrthoDB" id="9803970at2"/>
<dbReference type="InterPro" id="IPR003018">
    <property type="entry name" value="GAF"/>
</dbReference>
<dbReference type="PANTHER" id="PTHR32071">
    <property type="entry name" value="TRANSCRIPTIONAL REGULATORY PROTEIN"/>
    <property type="match status" value="1"/>
</dbReference>
<dbReference type="Pfam" id="PF13185">
    <property type="entry name" value="GAF_2"/>
    <property type="match status" value="1"/>
</dbReference>
<dbReference type="InterPro" id="IPR025662">
    <property type="entry name" value="Sigma_54_int_dom_ATP-bd_1"/>
</dbReference>
<dbReference type="InterPro" id="IPR025943">
    <property type="entry name" value="Sigma_54_int_dom_ATP-bd_2"/>
</dbReference>
<dbReference type="STRING" id="159291.SAMN05920897_102156"/>
<dbReference type="InterPro" id="IPR025944">
    <property type="entry name" value="Sigma_54_int_dom_CS"/>
</dbReference>
<dbReference type="AlphaFoldDB" id="A0A1N6P6V8"/>
<dbReference type="InterPro" id="IPR029016">
    <property type="entry name" value="GAF-like_dom_sf"/>
</dbReference>
<dbReference type="InterPro" id="IPR002078">
    <property type="entry name" value="Sigma_54_int"/>
</dbReference>
<dbReference type="GO" id="GO:0006355">
    <property type="term" value="P:regulation of DNA-templated transcription"/>
    <property type="evidence" value="ECO:0007669"/>
    <property type="project" value="InterPro"/>
</dbReference>
<dbReference type="PRINTS" id="PR01590">
    <property type="entry name" value="HTHFIS"/>
</dbReference>
<dbReference type="SMART" id="SM00065">
    <property type="entry name" value="GAF"/>
    <property type="match status" value="1"/>
</dbReference>
<dbReference type="CDD" id="cd00009">
    <property type="entry name" value="AAA"/>
    <property type="match status" value="1"/>
</dbReference>
<gene>
    <name evidence="7" type="ORF">SAMN05920897_102156</name>
</gene>
<dbReference type="SMART" id="SM00382">
    <property type="entry name" value="AAA"/>
    <property type="match status" value="1"/>
</dbReference>
<evidence type="ECO:0000256" key="4">
    <source>
        <dbReference type="ARBA" id="ARBA00023125"/>
    </source>
</evidence>
<keyword evidence="1" id="KW-0547">Nucleotide-binding</keyword>
<dbReference type="Proteomes" id="UP000186400">
    <property type="component" value="Unassembled WGS sequence"/>
</dbReference>
<keyword evidence="8" id="KW-1185">Reference proteome</keyword>
<dbReference type="PROSITE" id="PS00688">
    <property type="entry name" value="SIGMA54_INTERACT_3"/>
    <property type="match status" value="1"/>
</dbReference>
<organism evidence="7 8">
    <name type="scientific">Alkalispirochaeta americana</name>
    <dbReference type="NCBI Taxonomy" id="159291"/>
    <lineage>
        <taxon>Bacteria</taxon>
        <taxon>Pseudomonadati</taxon>
        <taxon>Spirochaetota</taxon>
        <taxon>Spirochaetia</taxon>
        <taxon>Spirochaetales</taxon>
        <taxon>Spirochaetaceae</taxon>
        <taxon>Alkalispirochaeta</taxon>
    </lineage>
</organism>
<keyword evidence="5" id="KW-0804">Transcription</keyword>
<dbReference type="InterPro" id="IPR009057">
    <property type="entry name" value="Homeodomain-like_sf"/>
</dbReference>
<dbReference type="Gene3D" id="3.40.50.300">
    <property type="entry name" value="P-loop containing nucleotide triphosphate hydrolases"/>
    <property type="match status" value="1"/>
</dbReference>
<dbReference type="RefSeq" id="WP_076487700.1">
    <property type="nucleotide sequence ID" value="NZ_FTMS01000002.1"/>
</dbReference>
<dbReference type="Gene3D" id="1.10.8.60">
    <property type="match status" value="1"/>
</dbReference>
<evidence type="ECO:0000256" key="3">
    <source>
        <dbReference type="ARBA" id="ARBA00023015"/>
    </source>
</evidence>
<proteinExistence type="predicted"/>
<dbReference type="FunFam" id="3.40.50.300:FF:000006">
    <property type="entry name" value="DNA-binding transcriptional regulator NtrC"/>
    <property type="match status" value="1"/>
</dbReference>